<keyword evidence="6" id="KW-0808">Transferase</keyword>
<dbReference type="InterPro" id="IPR001789">
    <property type="entry name" value="Sig_transdc_resp-reg_receiver"/>
</dbReference>
<dbReference type="Pfam" id="PF00072">
    <property type="entry name" value="Response_reg"/>
    <property type="match status" value="1"/>
</dbReference>
<dbReference type="Proteomes" id="UP001366060">
    <property type="component" value="Unassembled WGS sequence"/>
</dbReference>
<dbReference type="PROSITE" id="PS51257">
    <property type="entry name" value="PROKAR_LIPOPROTEIN"/>
    <property type="match status" value="1"/>
</dbReference>
<protein>
    <recommendedName>
        <fullName evidence="1">diguanylate cyclase</fullName>
        <ecNumber evidence="1">2.7.7.65</ecNumber>
    </recommendedName>
</protein>
<proteinExistence type="predicted"/>
<dbReference type="InterPro" id="IPR011006">
    <property type="entry name" value="CheY-like_superfamily"/>
</dbReference>
<dbReference type="RefSeq" id="WP_341629133.1">
    <property type="nucleotide sequence ID" value="NZ_JBAKBA010000054.1"/>
</dbReference>
<reference evidence="6 7" key="1">
    <citation type="submission" date="2024-02" db="EMBL/GenBank/DDBJ databases">
        <title>Bacteria isolated from the canopy kelp, Nereocystis luetkeana.</title>
        <authorList>
            <person name="Pfister C.A."/>
            <person name="Younker I.T."/>
            <person name="Light S.H."/>
        </authorList>
    </citation>
    <scope>NUCLEOTIDE SEQUENCE [LARGE SCALE GENOMIC DNA]</scope>
    <source>
        <strain evidence="6 7">TI.2.07</strain>
    </source>
</reference>
<dbReference type="GO" id="GO:0052621">
    <property type="term" value="F:diguanylate cyclase activity"/>
    <property type="evidence" value="ECO:0007669"/>
    <property type="project" value="UniProtKB-EC"/>
</dbReference>
<dbReference type="NCBIfam" id="TIGR00254">
    <property type="entry name" value="GGDEF"/>
    <property type="match status" value="1"/>
</dbReference>
<feature type="modified residue" description="4-aspartylphosphate" evidence="3">
    <location>
        <position position="55"/>
    </location>
</feature>
<dbReference type="SMART" id="SM00267">
    <property type="entry name" value="GGDEF"/>
    <property type="match status" value="1"/>
</dbReference>
<comment type="catalytic activity">
    <reaction evidence="2">
        <text>2 GTP = 3',3'-c-di-GMP + 2 diphosphate</text>
        <dbReference type="Rhea" id="RHEA:24898"/>
        <dbReference type="ChEBI" id="CHEBI:33019"/>
        <dbReference type="ChEBI" id="CHEBI:37565"/>
        <dbReference type="ChEBI" id="CHEBI:58805"/>
        <dbReference type="EC" id="2.7.7.65"/>
    </reaction>
</comment>
<dbReference type="EC" id="2.7.7.65" evidence="1"/>
<dbReference type="InterPro" id="IPR050469">
    <property type="entry name" value="Diguanylate_Cyclase"/>
</dbReference>
<dbReference type="SUPFAM" id="SSF52172">
    <property type="entry name" value="CheY-like"/>
    <property type="match status" value="1"/>
</dbReference>
<keyword evidence="7" id="KW-1185">Reference proteome</keyword>
<dbReference type="InterPro" id="IPR000160">
    <property type="entry name" value="GGDEF_dom"/>
</dbReference>
<sequence>MLKKQLVLIVDDSPTTLNILTSCIEKSHKVKVATSGVECLEMSEQLPQPDLILLDVTMPNMDGYEVCELLKSNPLTASIPIIFVTGLEAEEDEERGFLIGAVDYITKPFSQVIVRARVNTHLTIKLQQDKLNKMAFYDQLTGLYNRHHLMDTAVQKVTTAKNNASSLWVLMIDIDHFKMVNDNYGHAIGDQVLQKVANTLQLESSTMDLIARSGGEEFIILFDSCEGEEAVNKSVGLLDAIESLNPNDINITISIGMAKLEATDKGFDGLLKRADDALYEAKKNGRNRIEIA</sequence>
<dbReference type="PANTHER" id="PTHR45138">
    <property type="entry name" value="REGULATORY COMPONENTS OF SENSORY TRANSDUCTION SYSTEM"/>
    <property type="match status" value="1"/>
</dbReference>
<dbReference type="EMBL" id="JBAKBA010000054">
    <property type="protein sequence ID" value="MEL0660735.1"/>
    <property type="molecule type" value="Genomic_DNA"/>
</dbReference>
<evidence type="ECO:0000256" key="2">
    <source>
        <dbReference type="ARBA" id="ARBA00034247"/>
    </source>
</evidence>
<feature type="domain" description="Response regulatory" evidence="4">
    <location>
        <begin position="6"/>
        <end position="122"/>
    </location>
</feature>
<organism evidence="6 7">
    <name type="scientific">Psychromonas arctica</name>
    <dbReference type="NCBI Taxonomy" id="168275"/>
    <lineage>
        <taxon>Bacteria</taxon>
        <taxon>Pseudomonadati</taxon>
        <taxon>Pseudomonadota</taxon>
        <taxon>Gammaproteobacteria</taxon>
        <taxon>Alteromonadales</taxon>
        <taxon>Psychromonadaceae</taxon>
        <taxon>Psychromonas</taxon>
    </lineage>
</organism>
<dbReference type="SMART" id="SM00448">
    <property type="entry name" value="REC"/>
    <property type="match status" value="1"/>
</dbReference>
<evidence type="ECO:0000259" key="5">
    <source>
        <dbReference type="PROSITE" id="PS50887"/>
    </source>
</evidence>
<dbReference type="Gene3D" id="3.40.50.2300">
    <property type="match status" value="1"/>
</dbReference>
<dbReference type="Pfam" id="PF00990">
    <property type="entry name" value="GGDEF"/>
    <property type="match status" value="1"/>
</dbReference>
<dbReference type="PANTHER" id="PTHR45138:SF9">
    <property type="entry name" value="DIGUANYLATE CYCLASE DGCM-RELATED"/>
    <property type="match status" value="1"/>
</dbReference>
<dbReference type="InterPro" id="IPR029787">
    <property type="entry name" value="Nucleotide_cyclase"/>
</dbReference>
<evidence type="ECO:0000256" key="3">
    <source>
        <dbReference type="PROSITE-ProRule" id="PRU00169"/>
    </source>
</evidence>
<keyword evidence="6" id="KW-0548">Nucleotidyltransferase</keyword>
<gene>
    <name evidence="6" type="ORF">V6255_16490</name>
</gene>
<dbReference type="SUPFAM" id="SSF55073">
    <property type="entry name" value="Nucleotide cyclase"/>
    <property type="match status" value="1"/>
</dbReference>
<dbReference type="Gene3D" id="3.30.70.270">
    <property type="match status" value="1"/>
</dbReference>
<evidence type="ECO:0000313" key="7">
    <source>
        <dbReference type="Proteomes" id="UP001366060"/>
    </source>
</evidence>
<name>A0ABU9HFR0_9GAMM</name>
<feature type="domain" description="GGDEF" evidence="5">
    <location>
        <begin position="165"/>
        <end position="292"/>
    </location>
</feature>
<evidence type="ECO:0000259" key="4">
    <source>
        <dbReference type="PROSITE" id="PS50110"/>
    </source>
</evidence>
<evidence type="ECO:0000313" key="6">
    <source>
        <dbReference type="EMBL" id="MEL0660735.1"/>
    </source>
</evidence>
<dbReference type="InterPro" id="IPR043128">
    <property type="entry name" value="Rev_trsase/Diguanyl_cyclase"/>
</dbReference>
<comment type="caution">
    <text evidence="6">The sequence shown here is derived from an EMBL/GenBank/DDBJ whole genome shotgun (WGS) entry which is preliminary data.</text>
</comment>
<dbReference type="PROSITE" id="PS50110">
    <property type="entry name" value="RESPONSE_REGULATORY"/>
    <property type="match status" value="1"/>
</dbReference>
<dbReference type="PROSITE" id="PS50887">
    <property type="entry name" value="GGDEF"/>
    <property type="match status" value="1"/>
</dbReference>
<evidence type="ECO:0000256" key="1">
    <source>
        <dbReference type="ARBA" id="ARBA00012528"/>
    </source>
</evidence>
<dbReference type="CDD" id="cd01949">
    <property type="entry name" value="GGDEF"/>
    <property type="match status" value="1"/>
</dbReference>
<accession>A0ABU9HFR0</accession>
<keyword evidence="3" id="KW-0597">Phosphoprotein</keyword>